<feature type="active site" evidence="7">
    <location>
        <position position="76"/>
    </location>
</feature>
<dbReference type="InterPro" id="IPR025866">
    <property type="entry name" value="PolyA_pol_arg_C_dom"/>
</dbReference>
<dbReference type="InterPro" id="IPR043519">
    <property type="entry name" value="NT_sf"/>
</dbReference>
<dbReference type="HAMAP" id="MF_00957">
    <property type="entry name" value="PolyA_pol"/>
    <property type="match status" value="1"/>
</dbReference>
<comment type="function">
    <text evidence="7">Adds poly(A) tail to the 3' end of many RNAs, which usually targets these RNAs for decay. Plays a significant role in the global control of gene expression, through influencing the rate of transcript degradation, and in the general RNA quality control.</text>
</comment>
<keyword evidence="14" id="KW-1185">Reference proteome</keyword>
<feature type="domain" description="Poly A polymerase head" evidence="10">
    <location>
        <begin position="58"/>
        <end position="183"/>
    </location>
</feature>
<keyword evidence="4 7" id="KW-0067">ATP-binding</keyword>
<sequence>MFERIVERFKSWMNSGPADAIVKTPRIIPKEVHRISPDLVSWEAKRTCEALQKRGFQAYIVGGAVRDLLLGVTPKDFDVATDATPVEVKRAQRRALIIGKRFQLVHVIFGREIIECSTFRALEGAGVRKDAAGRVVSDNVFGEMWEDAARRDFTINALYYDPATEALYDYHHGFEDIAAKRVRMIGEPEARYREDPVRMLRAIRIAAKLGFTIDSATERPIAKMGALLKNVPAARLSDELLKILTCGQAVESMKKLRAAKLNQALMPILDLILSEPDGEKFLMLALRRTDERLAVGKKISPAFLFGTLLWPQVAKRWVHNEEKRGMGRIAALHEASVEVLATQCQQFSIQRRYQADMHDIWLMQAKLERRTGKAPWSLVQHPRYRAGYDFLLLRAMTGHVPQSLPDWWDAFSQADDDSRRSMIEAAQLEARRTGEKARRTRSSGGSGKPEDSAAAGASEEARTRRRRPRRRRRSSGRSGETGSSVSGGER</sequence>
<dbReference type="EC" id="2.7.7.19" evidence="7"/>
<reference evidence="13 14" key="1">
    <citation type="journal article" date="2021" name="Sci. Rep.">
        <title>The distribution of antibiotic resistance genes in chicken gut microbiota commensals.</title>
        <authorList>
            <person name="Juricova H."/>
            <person name="Matiasovicova J."/>
            <person name="Kubasova T."/>
            <person name="Cejkova D."/>
            <person name="Rychlik I."/>
        </authorList>
    </citation>
    <scope>NUCLEOTIDE SEQUENCE [LARGE SCALE GENOMIC DNA]</scope>
    <source>
        <strain evidence="13 14">An829</strain>
    </source>
</reference>
<evidence type="ECO:0000256" key="6">
    <source>
        <dbReference type="ARBA" id="ARBA00023163"/>
    </source>
</evidence>
<comment type="caution">
    <text evidence="13">The sequence shown here is derived from an EMBL/GenBank/DDBJ whole genome shotgun (WGS) entry which is preliminary data.</text>
</comment>
<evidence type="ECO:0000256" key="9">
    <source>
        <dbReference type="SAM" id="MobiDB-lite"/>
    </source>
</evidence>
<dbReference type="PANTHER" id="PTHR43051">
    <property type="entry name" value="POLYNUCLEOTIDE ADENYLYLTRANSFERASE FAMILY PROTEIN"/>
    <property type="match status" value="1"/>
</dbReference>
<dbReference type="InterPro" id="IPR032828">
    <property type="entry name" value="PolyA_RNA-bd"/>
</dbReference>
<feature type="compositionally biased region" description="Basic residues" evidence="9">
    <location>
        <begin position="463"/>
        <end position="475"/>
    </location>
</feature>
<evidence type="ECO:0000259" key="10">
    <source>
        <dbReference type="Pfam" id="PF01743"/>
    </source>
</evidence>
<feature type="domain" description="tRNA nucleotidyltransferase/poly(A) polymerase RNA and SrmB- binding" evidence="12">
    <location>
        <begin position="210"/>
        <end position="270"/>
    </location>
</feature>
<dbReference type="PANTHER" id="PTHR43051:SF1">
    <property type="entry name" value="POLYNUCLEOTIDE ADENYLYLTRANSFERASE FAMILY PROTEIN"/>
    <property type="match status" value="1"/>
</dbReference>
<dbReference type="Gene3D" id="3.30.460.10">
    <property type="entry name" value="Beta Polymerase, domain 2"/>
    <property type="match status" value="1"/>
</dbReference>
<keyword evidence="6 7" id="KW-0804">Transcription</keyword>
<evidence type="ECO:0000259" key="11">
    <source>
        <dbReference type="Pfam" id="PF12626"/>
    </source>
</evidence>
<evidence type="ECO:0000313" key="13">
    <source>
        <dbReference type="EMBL" id="MBM6703265.1"/>
    </source>
</evidence>
<accession>A0ABS2DPI0</accession>
<feature type="domain" description="Polymerase A arginine-rich C-terminal" evidence="11">
    <location>
        <begin position="325"/>
        <end position="441"/>
    </location>
</feature>
<dbReference type="InterPro" id="IPR052191">
    <property type="entry name" value="tRNA_ntf/polyA_polymerase_I"/>
</dbReference>
<feature type="region of interest" description="Disordered" evidence="9">
    <location>
        <begin position="428"/>
        <end position="490"/>
    </location>
</feature>
<dbReference type="Pfam" id="PF12626">
    <property type="entry name" value="PolyA_pol_arg_C"/>
    <property type="match status" value="1"/>
</dbReference>
<feature type="active site" evidence="7">
    <location>
        <position position="152"/>
    </location>
</feature>
<gene>
    <name evidence="7 13" type="primary">pcnB</name>
    <name evidence="13" type="ORF">H6A60_01925</name>
</gene>
<dbReference type="GO" id="GO:1990817">
    <property type="term" value="F:poly(A) RNA polymerase activity"/>
    <property type="evidence" value="ECO:0007669"/>
    <property type="project" value="UniProtKB-EC"/>
</dbReference>
<dbReference type="InterPro" id="IPR002646">
    <property type="entry name" value="PolA_pol_head_dom"/>
</dbReference>
<dbReference type="CDD" id="cd05398">
    <property type="entry name" value="NT_ClassII-CCAase"/>
    <property type="match status" value="1"/>
</dbReference>
<comment type="catalytic activity">
    <reaction evidence="7">
        <text>RNA(n) + ATP = RNA(n)-3'-adenine ribonucleotide + diphosphate</text>
        <dbReference type="Rhea" id="RHEA:11332"/>
        <dbReference type="Rhea" id="RHEA-COMP:14527"/>
        <dbReference type="Rhea" id="RHEA-COMP:17347"/>
        <dbReference type="ChEBI" id="CHEBI:30616"/>
        <dbReference type="ChEBI" id="CHEBI:33019"/>
        <dbReference type="ChEBI" id="CHEBI:140395"/>
        <dbReference type="ChEBI" id="CHEBI:173115"/>
        <dbReference type="EC" id="2.7.7.19"/>
    </reaction>
</comment>
<organism evidence="13 14">
    <name type="scientific">Sutterella massiliensis</name>
    <dbReference type="NCBI Taxonomy" id="1816689"/>
    <lineage>
        <taxon>Bacteria</taxon>
        <taxon>Pseudomonadati</taxon>
        <taxon>Pseudomonadota</taxon>
        <taxon>Betaproteobacteria</taxon>
        <taxon>Burkholderiales</taxon>
        <taxon>Sutterellaceae</taxon>
        <taxon>Sutterella</taxon>
    </lineage>
</organism>
<evidence type="ECO:0000256" key="2">
    <source>
        <dbReference type="ARBA" id="ARBA00022679"/>
    </source>
</evidence>
<keyword evidence="1 7" id="KW-0507">mRNA processing</keyword>
<name>A0ABS2DPI0_9BURK</name>
<dbReference type="SUPFAM" id="SSF81301">
    <property type="entry name" value="Nucleotidyltransferase"/>
    <property type="match status" value="1"/>
</dbReference>
<keyword evidence="2 7" id="KW-0808">Transferase</keyword>
<dbReference type="Pfam" id="PF12627">
    <property type="entry name" value="PolyA_pol_RNAbd"/>
    <property type="match status" value="1"/>
</dbReference>
<proteinExistence type="inferred from homology"/>
<keyword evidence="3 7" id="KW-0547">Nucleotide-binding</keyword>
<feature type="compositionally biased region" description="Low complexity" evidence="9">
    <location>
        <begin position="476"/>
        <end position="490"/>
    </location>
</feature>
<evidence type="ECO:0000256" key="4">
    <source>
        <dbReference type="ARBA" id="ARBA00022840"/>
    </source>
</evidence>
<keyword evidence="5 7" id="KW-0694">RNA-binding</keyword>
<evidence type="ECO:0000256" key="1">
    <source>
        <dbReference type="ARBA" id="ARBA00022664"/>
    </source>
</evidence>
<dbReference type="RefSeq" id="WP_205101727.1">
    <property type="nucleotide sequence ID" value="NZ_JACJJC010000002.1"/>
</dbReference>
<dbReference type="EMBL" id="JACJJC010000002">
    <property type="protein sequence ID" value="MBM6703265.1"/>
    <property type="molecule type" value="Genomic_DNA"/>
</dbReference>
<keyword evidence="13" id="KW-0548">Nucleotidyltransferase</keyword>
<dbReference type="Pfam" id="PF01743">
    <property type="entry name" value="PolyA_pol"/>
    <property type="match status" value="1"/>
</dbReference>
<evidence type="ECO:0000256" key="3">
    <source>
        <dbReference type="ARBA" id="ARBA00022741"/>
    </source>
</evidence>
<protein>
    <recommendedName>
        <fullName evidence="7">Poly(A) polymerase I</fullName>
        <shortName evidence="7">PAP I</shortName>
        <ecNumber evidence="7">2.7.7.19</ecNumber>
    </recommendedName>
</protein>
<evidence type="ECO:0000313" key="14">
    <source>
        <dbReference type="Proteomes" id="UP000715095"/>
    </source>
</evidence>
<comment type="similarity">
    <text evidence="7 8">Belongs to the tRNA nucleotidyltransferase/poly(A) polymerase family.</text>
</comment>
<dbReference type="Proteomes" id="UP000715095">
    <property type="component" value="Unassembled WGS sequence"/>
</dbReference>
<dbReference type="InterPro" id="IPR010206">
    <property type="entry name" value="PolA_pol_I"/>
</dbReference>
<evidence type="ECO:0000256" key="7">
    <source>
        <dbReference type="HAMAP-Rule" id="MF_00957"/>
    </source>
</evidence>
<evidence type="ECO:0000256" key="5">
    <source>
        <dbReference type="ARBA" id="ARBA00022884"/>
    </source>
</evidence>
<feature type="active site" evidence="7">
    <location>
        <position position="78"/>
    </location>
</feature>
<dbReference type="SUPFAM" id="SSF81891">
    <property type="entry name" value="Poly A polymerase C-terminal region-like"/>
    <property type="match status" value="1"/>
</dbReference>
<dbReference type="NCBIfam" id="TIGR01942">
    <property type="entry name" value="pcnB"/>
    <property type="match status" value="1"/>
</dbReference>
<dbReference type="Gene3D" id="1.10.3090.10">
    <property type="entry name" value="cca-adding enzyme, domain 2"/>
    <property type="match status" value="1"/>
</dbReference>
<evidence type="ECO:0000256" key="8">
    <source>
        <dbReference type="RuleBase" id="RU003953"/>
    </source>
</evidence>
<evidence type="ECO:0000259" key="12">
    <source>
        <dbReference type="Pfam" id="PF12627"/>
    </source>
</evidence>